<dbReference type="RefSeq" id="WP_097052633.1">
    <property type="nucleotide sequence ID" value="NZ_OBMM01000005.1"/>
</dbReference>
<sequence length="143" mass="16148">MKQAIIPVKHIEHVPGAIQFPEMVEQYVKLGGGKVSQRHIEAARRMLQIAWEGHPKPPSDLQAVLLVIAALGLETEAEDAESTPSEDDAQSELAQTLSQMNRELSDLRKERATFNEFLSDPFHRDAYLTWRLQKKETAMNDAD</sequence>
<accession>A0A285TW27</accession>
<evidence type="ECO:0000256" key="1">
    <source>
        <dbReference type="SAM" id="MobiDB-lite"/>
    </source>
</evidence>
<feature type="compositionally biased region" description="Acidic residues" evidence="1">
    <location>
        <begin position="76"/>
        <end position="90"/>
    </location>
</feature>
<dbReference type="EMBL" id="OBMM01000005">
    <property type="protein sequence ID" value="SOC26123.1"/>
    <property type="molecule type" value="Genomic_DNA"/>
</dbReference>
<protein>
    <submittedName>
        <fullName evidence="2">Uncharacterized protein</fullName>
    </submittedName>
</protein>
<feature type="region of interest" description="Disordered" evidence="1">
    <location>
        <begin position="76"/>
        <end position="104"/>
    </location>
</feature>
<reference evidence="2 3" key="1">
    <citation type="submission" date="2017-08" db="EMBL/GenBank/DDBJ databases">
        <authorList>
            <person name="de Groot N.N."/>
        </authorList>
    </citation>
    <scope>NUCLEOTIDE SEQUENCE [LARGE SCALE GENOMIC DNA]</scope>
    <source>
        <strain evidence="2 3">USBA 78</strain>
    </source>
</reference>
<organism evidence="2 3">
    <name type="scientific">Thalassospira xiamenensis</name>
    <dbReference type="NCBI Taxonomy" id="220697"/>
    <lineage>
        <taxon>Bacteria</taxon>
        <taxon>Pseudomonadati</taxon>
        <taxon>Pseudomonadota</taxon>
        <taxon>Alphaproteobacteria</taxon>
        <taxon>Rhodospirillales</taxon>
        <taxon>Thalassospiraceae</taxon>
        <taxon>Thalassospira</taxon>
    </lineage>
</organism>
<name>A0A285TW27_9PROT</name>
<proteinExistence type="predicted"/>
<gene>
    <name evidence="2" type="ORF">SAMN05428964_10555</name>
</gene>
<dbReference type="AlphaFoldDB" id="A0A285TW27"/>
<evidence type="ECO:0000313" key="2">
    <source>
        <dbReference type="EMBL" id="SOC26123.1"/>
    </source>
</evidence>
<evidence type="ECO:0000313" key="3">
    <source>
        <dbReference type="Proteomes" id="UP000219068"/>
    </source>
</evidence>
<dbReference type="Proteomes" id="UP000219068">
    <property type="component" value="Unassembled WGS sequence"/>
</dbReference>
<feature type="compositionally biased region" description="Polar residues" evidence="1">
    <location>
        <begin position="92"/>
        <end position="102"/>
    </location>
</feature>